<evidence type="ECO:0008006" key="5">
    <source>
        <dbReference type="Google" id="ProtNLM"/>
    </source>
</evidence>
<name>A0A8H7JD46_9PLEO</name>
<comment type="caution">
    <text evidence="3">The sequence shown here is derived from an EMBL/GenBank/DDBJ whole genome shotgun (WGS) entry which is preliminary data.</text>
</comment>
<dbReference type="PANTHER" id="PTHR28251">
    <property type="entry name" value="V-TYPE ATPASE ASSEMBLY FACTOR PKR1"/>
    <property type="match status" value="1"/>
</dbReference>
<dbReference type="OrthoDB" id="9626941at2759"/>
<dbReference type="GO" id="GO:0070072">
    <property type="term" value="P:vacuolar proton-transporting V-type ATPase complex assembly"/>
    <property type="evidence" value="ECO:0007669"/>
    <property type="project" value="InterPro"/>
</dbReference>
<feature type="region of interest" description="Disordered" evidence="1">
    <location>
        <begin position="189"/>
        <end position="321"/>
    </location>
</feature>
<feature type="compositionally biased region" description="Acidic residues" evidence="1">
    <location>
        <begin position="205"/>
        <end position="216"/>
    </location>
</feature>
<evidence type="ECO:0000313" key="4">
    <source>
        <dbReference type="Proteomes" id="UP000651452"/>
    </source>
</evidence>
<dbReference type="AlphaFoldDB" id="A0A8H7JD46"/>
<keyword evidence="2" id="KW-0472">Membrane</keyword>
<sequence length="321" mass="35045">MHIAQGSQSYAPRSPPHRPAPRHAKLAFSLLHAAPSVCTGATATAPPTQYQRFPRLCNNVATTYHHLSAPHYQAAAGYFSSETSHKLQPSYKHYTACLPPDTHTNNMAAKFFEDLWESIFTPGPTPTLLIATNASFAALQLLFFALFLGTYSIHFVILSFLTGGLWYGINWFAKEIRIAQKAEEEAKRIRAERRGSQKDTSGDGEQADVDTGDDTEVDVKEEVQRQSEGLAKSEKKRAPRPEEQSTVFVERPNERENTPQAVPASASGGGPVGASTTGASTRLAPLVNDAVKQRKGGLGESTGDLSTDSEWDKLSEDSEER</sequence>
<dbReference type="PANTHER" id="PTHR28251:SF1">
    <property type="entry name" value="V-TYPE ATPASE ASSEMBLY FACTOR PKR1"/>
    <property type="match status" value="1"/>
</dbReference>
<protein>
    <recommendedName>
        <fullName evidence="5">Pkr1-domain-containing protein</fullName>
    </recommendedName>
</protein>
<keyword evidence="2" id="KW-1133">Transmembrane helix</keyword>
<dbReference type="EMBL" id="RZGK01000002">
    <property type="protein sequence ID" value="KAF9700910.1"/>
    <property type="molecule type" value="Genomic_DNA"/>
</dbReference>
<evidence type="ECO:0000313" key="3">
    <source>
        <dbReference type="EMBL" id="KAF9700910.1"/>
    </source>
</evidence>
<keyword evidence="2" id="KW-0812">Transmembrane</keyword>
<dbReference type="Pfam" id="PF08636">
    <property type="entry name" value="Pkr1"/>
    <property type="match status" value="1"/>
</dbReference>
<keyword evidence="4" id="KW-1185">Reference proteome</keyword>
<accession>A0A8H7JD46</accession>
<reference evidence="3" key="1">
    <citation type="submission" date="2018-12" db="EMBL/GenBank/DDBJ databases">
        <authorList>
            <person name="Syme R.A."/>
            <person name="Farfan-Caceres L."/>
            <person name="Lichtenzveig J."/>
        </authorList>
    </citation>
    <scope>NUCLEOTIDE SEQUENCE</scope>
    <source>
        <strain evidence="3">Al4</strain>
    </source>
</reference>
<feature type="compositionally biased region" description="Basic and acidic residues" evidence="1">
    <location>
        <begin position="310"/>
        <end position="321"/>
    </location>
</feature>
<feature type="transmembrane region" description="Helical" evidence="2">
    <location>
        <begin position="153"/>
        <end position="173"/>
    </location>
</feature>
<dbReference type="InterPro" id="IPR013945">
    <property type="entry name" value="Pkr1"/>
</dbReference>
<dbReference type="Proteomes" id="UP000651452">
    <property type="component" value="Unassembled WGS sequence"/>
</dbReference>
<feature type="compositionally biased region" description="Basic and acidic residues" evidence="1">
    <location>
        <begin position="189"/>
        <end position="201"/>
    </location>
</feature>
<dbReference type="GO" id="GO:0005789">
    <property type="term" value="C:endoplasmic reticulum membrane"/>
    <property type="evidence" value="ECO:0007669"/>
    <property type="project" value="TreeGrafter"/>
</dbReference>
<evidence type="ECO:0000256" key="1">
    <source>
        <dbReference type="SAM" id="MobiDB-lite"/>
    </source>
</evidence>
<evidence type="ECO:0000256" key="2">
    <source>
        <dbReference type="SAM" id="Phobius"/>
    </source>
</evidence>
<reference evidence="3" key="2">
    <citation type="submission" date="2020-09" db="EMBL/GenBank/DDBJ databases">
        <title>Reference genome assembly for Australian Ascochyta lentis isolate Al4.</title>
        <authorList>
            <person name="Lee R.C."/>
            <person name="Farfan-Caceres L.M."/>
            <person name="Debler J.W."/>
            <person name="Williams A.H."/>
            <person name="Henares B.M."/>
        </authorList>
    </citation>
    <scope>NUCLEOTIDE SEQUENCE</scope>
    <source>
        <strain evidence="3">Al4</strain>
    </source>
</reference>
<feature type="region of interest" description="Disordered" evidence="1">
    <location>
        <begin position="1"/>
        <end position="21"/>
    </location>
</feature>
<gene>
    <name evidence="3" type="ORF">EKO04_000591</name>
</gene>
<feature type="compositionally biased region" description="Polar residues" evidence="1">
    <location>
        <begin position="1"/>
        <end position="10"/>
    </location>
</feature>
<organism evidence="3 4">
    <name type="scientific">Ascochyta lentis</name>
    <dbReference type="NCBI Taxonomy" id="205686"/>
    <lineage>
        <taxon>Eukaryota</taxon>
        <taxon>Fungi</taxon>
        <taxon>Dikarya</taxon>
        <taxon>Ascomycota</taxon>
        <taxon>Pezizomycotina</taxon>
        <taxon>Dothideomycetes</taxon>
        <taxon>Pleosporomycetidae</taxon>
        <taxon>Pleosporales</taxon>
        <taxon>Pleosporineae</taxon>
        <taxon>Didymellaceae</taxon>
        <taxon>Ascochyta</taxon>
    </lineage>
</organism>
<proteinExistence type="predicted"/>